<keyword evidence="2" id="KW-0732">Signal</keyword>
<dbReference type="Proteomes" id="UP000570361">
    <property type="component" value="Unassembled WGS sequence"/>
</dbReference>
<evidence type="ECO:0000259" key="3">
    <source>
        <dbReference type="Pfam" id="PF10646"/>
    </source>
</evidence>
<protein>
    <recommendedName>
        <fullName evidence="3">GerMN domain-containing protein</fullName>
    </recommendedName>
</protein>
<sequence length="223" mass="23736">MKQTVTTRMLFISILLLLSLTAAACGTKENVNNSTASAGGEQQNQSDSATNTNTGETVGTEGSTNADSNGANQPSNTDGGQSNSDGEEAAAEKQITIKAYFTDAELLELQEQERQIAYPSGDAVAMLKAAYASLQLDGTNQEVSLWKTIELLDLKISEGTVTLDVHIPDEARLGAPGEMMAIEALTKTMFQFDAVSNIELLVDGKQVESLMGHETLEHPIVKP</sequence>
<feature type="compositionally biased region" description="Low complexity" evidence="1">
    <location>
        <begin position="50"/>
        <end position="65"/>
    </location>
</feature>
<feature type="region of interest" description="Disordered" evidence="1">
    <location>
        <begin position="33"/>
        <end position="89"/>
    </location>
</feature>
<feature type="compositionally biased region" description="Polar residues" evidence="1">
    <location>
        <begin position="66"/>
        <end position="84"/>
    </location>
</feature>
<evidence type="ECO:0000256" key="1">
    <source>
        <dbReference type="SAM" id="MobiDB-lite"/>
    </source>
</evidence>
<dbReference type="PROSITE" id="PS51257">
    <property type="entry name" value="PROKAR_LIPOPROTEIN"/>
    <property type="match status" value="1"/>
</dbReference>
<feature type="compositionally biased region" description="Polar residues" evidence="1">
    <location>
        <begin position="33"/>
        <end position="49"/>
    </location>
</feature>
<dbReference type="AlphaFoldDB" id="A0A7W5AXS7"/>
<feature type="chain" id="PRO_5030959580" description="GerMN domain-containing protein" evidence="2">
    <location>
        <begin position="25"/>
        <end position="223"/>
    </location>
</feature>
<proteinExistence type="predicted"/>
<reference evidence="4 5" key="1">
    <citation type="submission" date="2020-08" db="EMBL/GenBank/DDBJ databases">
        <title>Genomic Encyclopedia of Type Strains, Phase III (KMG-III): the genomes of soil and plant-associated and newly described type strains.</title>
        <authorList>
            <person name="Whitman W."/>
        </authorList>
    </citation>
    <scope>NUCLEOTIDE SEQUENCE [LARGE SCALE GENOMIC DNA]</scope>
    <source>
        <strain evidence="4 5">CECT 5862</strain>
    </source>
</reference>
<organism evidence="4 5">
    <name type="scientific">Paenibacillus phyllosphaerae</name>
    <dbReference type="NCBI Taxonomy" id="274593"/>
    <lineage>
        <taxon>Bacteria</taxon>
        <taxon>Bacillati</taxon>
        <taxon>Bacillota</taxon>
        <taxon>Bacilli</taxon>
        <taxon>Bacillales</taxon>
        <taxon>Paenibacillaceae</taxon>
        <taxon>Paenibacillus</taxon>
    </lineage>
</organism>
<dbReference type="Pfam" id="PF10646">
    <property type="entry name" value="Germane"/>
    <property type="match status" value="1"/>
</dbReference>
<dbReference type="RefSeq" id="WP_183600320.1">
    <property type="nucleotide sequence ID" value="NZ_JACHXK010000004.1"/>
</dbReference>
<keyword evidence="5" id="KW-1185">Reference proteome</keyword>
<evidence type="ECO:0000313" key="5">
    <source>
        <dbReference type="Proteomes" id="UP000570361"/>
    </source>
</evidence>
<evidence type="ECO:0000313" key="4">
    <source>
        <dbReference type="EMBL" id="MBB3110439.1"/>
    </source>
</evidence>
<accession>A0A7W5AXS7</accession>
<feature type="domain" description="GerMN" evidence="3">
    <location>
        <begin position="100"/>
        <end position="208"/>
    </location>
</feature>
<dbReference type="InterPro" id="IPR019606">
    <property type="entry name" value="GerMN"/>
</dbReference>
<comment type="caution">
    <text evidence="4">The sequence shown here is derived from an EMBL/GenBank/DDBJ whole genome shotgun (WGS) entry which is preliminary data.</text>
</comment>
<gene>
    <name evidence="4" type="ORF">FHS18_002506</name>
</gene>
<feature type="signal peptide" evidence="2">
    <location>
        <begin position="1"/>
        <end position="24"/>
    </location>
</feature>
<name>A0A7W5AXS7_9BACL</name>
<evidence type="ECO:0000256" key="2">
    <source>
        <dbReference type="SAM" id="SignalP"/>
    </source>
</evidence>
<dbReference type="EMBL" id="JACHXK010000004">
    <property type="protein sequence ID" value="MBB3110439.1"/>
    <property type="molecule type" value="Genomic_DNA"/>
</dbReference>